<dbReference type="Proteomes" id="UP000827976">
    <property type="component" value="Chromosome 7"/>
</dbReference>
<keyword evidence="2" id="KW-1185">Reference proteome</keyword>
<name>A0ACB7VUV6_DIOAL</name>
<evidence type="ECO:0000313" key="1">
    <source>
        <dbReference type="EMBL" id="KAH7678187.1"/>
    </source>
</evidence>
<evidence type="ECO:0000313" key="2">
    <source>
        <dbReference type="Proteomes" id="UP000827976"/>
    </source>
</evidence>
<sequence length="576" mass="63884">MARYIFWVACVIATVSSWAQAAVVEHTFNVNLLMISFHFYYLCRNSIITAVNGQFPGPTIHAYEGDTLVVHVVNNSPYNISIHWHGIFQLLSAWADGPSYVTQCPILPGNKYTYKFNIIAQEGTLWWHAHFSSLRTTVYGALIIQPRAGPNAYPFPKPYKEVPILLGEWWKSNMADIEKVTLNAGGIPPPSDAYTINGRMGDLYRCSSKHTYKLEVEPGQTYMLRIINAAMNNQLFFKIAGHSFTVVAVDASYTMPYKTDVLVLAPGQTVDVLMVADAPPGQYYMAARAYISAVGPPNTPFDNTTTTGILQYKCNNVPPSTNTGSIIMPFMPAFNDTPTAYKFYSSLTGLISKPGMPSVPLDVDEKMFMTFGLGVMPCLPDQTKCNRFQLLGNMNNISFQIPTEMSLLQAHFNGVQGIYTRDFPDEPPLVFDYTNNALNISLPLILTTTGTKLKRLKYNSVVEIVLQNTALIGAESHPLHLHGFNFFVLAQGFGNYNQDSAQKMFNLVHPLVRNTIAVPVGGWAVIRFRADNPGVWLMHCHLDAHLPTGLGMAFEVENGPTPYSTLPPPPPDFPTC</sequence>
<dbReference type="EC" id="1.10.3.2" evidence="1"/>
<proteinExistence type="predicted"/>
<organism evidence="1 2">
    <name type="scientific">Dioscorea alata</name>
    <name type="common">Purple yam</name>
    <dbReference type="NCBI Taxonomy" id="55571"/>
    <lineage>
        <taxon>Eukaryota</taxon>
        <taxon>Viridiplantae</taxon>
        <taxon>Streptophyta</taxon>
        <taxon>Embryophyta</taxon>
        <taxon>Tracheophyta</taxon>
        <taxon>Spermatophyta</taxon>
        <taxon>Magnoliopsida</taxon>
        <taxon>Liliopsida</taxon>
        <taxon>Dioscoreales</taxon>
        <taxon>Dioscoreaceae</taxon>
        <taxon>Dioscorea</taxon>
    </lineage>
</organism>
<comment type="caution">
    <text evidence="1">The sequence shown here is derived from an EMBL/GenBank/DDBJ whole genome shotgun (WGS) entry which is preliminary data.</text>
</comment>
<accession>A0ACB7VUV6</accession>
<reference evidence="2" key="1">
    <citation type="journal article" date="2022" name="Nat. Commun.">
        <title>Chromosome evolution and the genetic basis of agronomically important traits in greater yam.</title>
        <authorList>
            <person name="Bredeson J.V."/>
            <person name="Lyons J.B."/>
            <person name="Oniyinde I.O."/>
            <person name="Okereke N.R."/>
            <person name="Kolade O."/>
            <person name="Nnabue I."/>
            <person name="Nwadili C.O."/>
            <person name="Hribova E."/>
            <person name="Parker M."/>
            <person name="Nwogha J."/>
            <person name="Shu S."/>
            <person name="Carlson J."/>
            <person name="Kariba R."/>
            <person name="Muthemba S."/>
            <person name="Knop K."/>
            <person name="Barton G.J."/>
            <person name="Sherwood A.V."/>
            <person name="Lopez-Montes A."/>
            <person name="Asiedu R."/>
            <person name="Jamnadass R."/>
            <person name="Muchugi A."/>
            <person name="Goodstein D."/>
            <person name="Egesi C.N."/>
            <person name="Featherston J."/>
            <person name="Asfaw A."/>
            <person name="Simpson G.G."/>
            <person name="Dolezel J."/>
            <person name="Hendre P.S."/>
            <person name="Van Deynze A."/>
            <person name="Kumar P.L."/>
            <person name="Obidiegwu J.E."/>
            <person name="Bhattacharjee R."/>
            <person name="Rokhsar D.S."/>
        </authorList>
    </citation>
    <scope>NUCLEOTIDE SEQUENCE [LARGE SCALE GENOMIC DNA]</scope>
    <source>
        <strain evidence="2">cv. TDa95/00328</strain>
    </source>
</reference>
<keyword evidence="1" id="KW-0560">Oxidoreductase</keyword>
<protein>
    <submittedName>
        <fullName evidence="1">Laccase protein</fullName>
        <ecNumber evidence="1">1.10.3.2</ecNumber>
    </submittedName>
</protein>
<gene>
    <name evidence="1" type="ORF">IHE45_07G134300</name>
</gene>
<dbReference type="EMBL" id="CM037017">
    <property type="protein sequence ID" value="KAH7678187.1"/>
    <property type="molecule type" value="Genomic_DNA"/>
</dbReference>